<dbReference type="PANTHER" id="PTHR20855">
    <property type="entry name" value="ADIPOR/PROGESTIN RECEPTOR-RELATED"/>
    <property type="match status" value="1"/>
</dbReference>
<gene>
    <name evidence="6" type="ORF">UFOPK4134_01488</name>
</gene>
<evidence type="ECO:0000256" key="5">
    <source>
        <dbReference type="SAM" id="Phobius"/>
    </source>
</evidence>
<dbReference type="EMBL" id="CAFBPS010000141">
    <property type="protein sequence ID" value="CAB5035551.1"/>
    <property type="molecule type" value="Genomic_DNA"/>
</dbReference>
<keyword evidence="4 5" id="KW-0472">Membrane</keyword>
<protein>
    <submittedName>
        <fullName evidence="6">Unannotated protein</fullName>
    </submittedName>
</protein>
<dbReference type="GO" id="GO:0016020">
    <property type="term" value="C:membrane"/>
    <property type="evidence" value="ECO:0007669"/>
    <property type="project" value="UniProtKB-SubCell"/>
</dbReference>
<evidence type="ECO:0000256" key="3">
    <source>
        <dbReference type="ARBA" id="ARBA00022989"/>
    </source>
</evidence>
<reference evidence="6" key="1">
    <citation type="submission" date="2020-05" db="EMBL/GenBank/DDBJ databases">
        <authorList>
            <person name="Chiriac C."/>
            <person name="Salcher M."/>
            <person name="Ghai R."/>
            <person name="Kavagutti S V."/>
        </authorList>
    </citation>
    <scope>NUCLEOTIDE SEQUENCE</scope>
</reference>
<keyword evidence="2 5" id="KW-0812">Transmembrane</keyword>
<evidence type="ECO:0000256" key="4">
    <source>
        <dbReference type="ARBA" id="ARBA00023136"/>
    </source>
</evidence>
<dbReference type="AlphaFoldDB" id="A0A6J7S3E8"/>
<feature type="transmembrane region" description="Helical" evidence="5">
    <location>
        <begin position="104"/>
        <end position="124"/>
    </location>
</feature>
<feature type="transmembrane region" description="Helical" evidence="5">
    <location>
        <begin position="52"/>
        <end position="70"/>
    </location>
</feature>
<evidence type="ECO:0000256" key="2">
    <source>
        <dbReference type="ARBA" id="ARBA00022692"/>
    </source>
</evidence>
<dbReference type="Pfam" id="PF03006">
    <property type="entry name" value="HlyIII"/>
    <property type="match status" value="1"/>
</dbReference>
<feature type="transmembrane region" description="Helical" evidence="5">
    <location>
        <begin position="139"/>
        <end position="160"/>
    </location>
</feature>
<accession>A0A6J7S3E8</accession>
<dbReference type="InterPro" id="IPR004254">
    <property type="entry name" value="AdipoR/HlyIII-related"/>
</dbReference>
<comment type="subcellular location">
    <subcellularLocation>
        <location evidence="1">Membrane</location>
        <topology evidence="1">Multi-pass membrane protein</topology>
    </subcellularLocation>
</comment>
<name>A0A6J7S3E8_9ZZZZ</name>
<keyword evidence="3 5" id="KW-1133">Transmembrane helix</keyword>
<sequence>MVGVSATYHRVPWKPKAKALMQRFDHSAIFLAIAGGYTPVAVLCLDGWTRWAVLIGVWGGSLIGIAIHWLPNVPTVWHGGSYMVVSWSAIVTVPALWRGLGHLGFALILGGGVCYTLGAIALATKRPNPWPKVFGFHEIFHAFTVVAAGLQFAAIAGIVAPRLAA</sequence>
<proteinExistence type="predicted"/>
<organism evidence="6">
    <name type="scientific">freshwater metagenome</name>
    <dbReference type="NCBI Taxonomy" id="449393"/>
    <lineage>
        <taxon>unclassified sequences</taxon>
        <taxon>metagenomes</taxon>
        <taxon>ecological metagenomes</taxon>
    </lineage>
</organism>
<evidence type="ECO:0000256" key="1">
    <source>
        <dbReference type="ARBA" id="ARBA00004141"/>
    </source>
</evidence>
<feature type="transmembrane region" description="Helical" evidence="5">
    <location>
        <begin position="28"/>
        <end position="45"/>
    </location>
</feature>
<evidence type="ECO:0000313" key="6">
    <source>
        <dbReference type="EMBL" id="CAB5035551.1"/>
    </source>
</evidence>
<dbReference type="PANTHER" id="PTHR20855:SF3">
    <property type="entry name" value="LD03007P"/>
    <property type="match status" value="1"/>
</dbReference>
<feature type="transmembrane region" description="Helical" evidence="5">
    <location>
        <begin position="76"/>
        <end position="97"/>
    </location>
</feature>